<name>A0A8S1J7S0_9CHLO</name>
<accession>A0A8S1J7S0</accession>
<dbReference type="Gene3D" id="3.40.50.10190">
    <property type="entry name" value="BRCT domain"/>
    <property type="match status" value="1"/>
</dbReference>
<dbReference type="GO" id="GO:0005694">
    <property type="term" value="C:chromosome"/>
    <property type="evidence" value="ECO:0007669"/>
    <property type="project" value="UniProtKB-SubCell"/>
</dbReference>
<feature type="compositionally biased region" description="Basic residues" evidence="8">
    <location>
        <begin position="618"/>
        <end position="632"/>
    </location>
</feature>
<dbReference type="GO" id="GO:0003684">
    <property type="term" value="F:damaged DNA binding"/>
    <property type="evidence" value="ECO:0007669"/>
    <property type="project" value="TreeGrafter"/>
</dbReference>
<dbReference type="InterPro" id="IPR000253">
    <property type="entry name" value="FHA_dom"/>
</dbReference>
<evidence type="ECO:0000256" key="3">
    <source>
        <dbReference type="ARBA" id="ARBA00022454"/>
    </source>
</evidence>
<feature type="compositionally biased region" description="Basic residues" evidence="8">
    <location>
        <begin position="392"/>
        <end position="402"/>
    </location>
</feature>
<feature type="region of interest" description="Disordered" evidence="8">
    <location>
        <begin position="603"/>
        <end position="632"/>
    </location>
</feature>
<comment type="subcellular location">
    <subcellularLocation>
        <location evidence="2">Chromosome</location>
    </subcellularLocation>
    <subcellularLocation>
        <location evidence="1">Nucleus</location>
    </subcellularLocation>
</comment>
<feature type="domain" description="FHA" evidence="9">
    <location>
        <begin position="23"/>
        <end position="83"/>
    </location>
</feature>
<feature type="compositionally biased region" description="Gly residues" evidence="8">
    <location>
        <begin position="458"/>
        <end position="469"/>
    </location>
</feature>
<dbReference type="GO" id="GO:0030870">
    <property type="term" value="C:Mre11 complex"/>
    <property type="evidence" value="ECO:0007669"/>
    <property type="project" value="InterPro"/>
</dbReference>
<protein>
    <recommendedName>
        <fullName evidence="9">FHA domain-containing protein</fullName>
    </recommendedName>
</protein>
<gene>
    <name evidence="10" type="ORF">OSTQU699_LOCUS8723</name>
</gene>
<dbReference type="SUPFAM" id="SSF49879">
    <property type="entry name" value="SMAD/FHA domain"/>
    <property type="match status" value="1"/>
</dbReference>
<keyword evidence="3" id="KW-0158">Chromosome</keyword>
<proteinExistence type="inferred from homology"/>
<organism evidence="10 11">
    <name type="scientific">Ostreobium quekettii</name>
    <dbReference type="NCBI Taxonomy" id="121088"/>
    <lineage>
        <taxon>Eukaryota</taxon>
        <taxon>Viridiplantae</taxon>
        <taxon>Chlorophyta</taxon>
        <taxon>core chlorophytes</taxon>
        <taxon>Ulvophyceae</taxon>
        <taxon>TCBD clade</taxon>
        <taxon>Bryopsidales</taxon>
        <taxon>Ostreobineae</taxon>
        <taxon>Ostreobiaceae</taxon>
        <taxon>Ostreobium</taxon>
    </lineage>
</organism>
<dbReference type="InterPro" id="IPR008984">
    <property type="entry name" value="SMAD_FHA_dom_sf"/>
</dbReference>
<dbReference type="AlphaFoldDB" id="A0A8S1J7S0"/>
<dbReference type="GO" id="GO:0007095">
    <property type="term" value="P:mitotic G2 DNA damage checkpoint signaling"/>
    <property type="evidence" value="ECO:0007669"/>
    <property type="project" value="InterPro"/>
</dbReference>
<dbReference type="PANTHER" id="PTHR12162:SF0">
    <property type="entry name" value="NIBRIN"/>
    <property type="match status" value="1"/>
</dbReference>
<keyword evidence="5" id="KW-0234">DNA repair</keyword>
<dbReference type="SUPFAM" id="SSF52113">
    <property type="entry name" value="BRCT domain"/>
    <property type="match status" value="1"/>
</dbReference>
<evidence type="ECO:0000259" key="9">
    <source>
        <dbReference type="PROSITE" id="PS50006"/>
    </source>
</evidence>
<dbReference type="InterPro" id="IPR036420">
    <property type="entry name" value="BRCT_dom_sf"/>
</dbReference>
<dbReference type="GO" id="GO:0000724">
    <property type="term" value="P:double-strand break repair via homologous recombination"/>
    <property type="evidence" value="ECO:0007669"/>
    <property type="project" value="TreeGrafter"/>
</dbReference>
<comment type="similarity">
    <text evidence="7">Belongs to the Nibrin family.</text>
</comment>
<evidence type="ECO:0000256" key="1">
    <source>
        <dbReference type="ARBA" id="ARBA00004123"/>
    </source>
</evidence>
<sequence>MWVLVPLEGSGADGPYYLACGHFTIGRHVKGSAKQAADIVIRDAAVSKRHAEVCVEAVEGGGRLAFRLRDLSKFGTQVDGTKLGKDFVAAGDGNIIQLAKSKFRLEWQPFRLCVGGEDTDMDVLNELIEVTGGCLLPRWDPSCTHVELGDGQVATPAAACGLLKGKPLVTPEWARDMLRSRLAKGGLTWETHHCPNRCRAEAGGGCIAIRRPADGCRPLLEGMYFAWPEKQYADGIQRMVALAGGHNLKGKELKSRDPADCVAVRRGGGPVLEDPNEKWRRCTNEARLVEGVLLCDASIILPPTVATDDDDTTDGESEGKVKEEPQTVGDSEAEDQSRNAQAWQGGLGERKRETAAEAAQTPSKRRRRGQGAAGDDALGDEEGGHEEEAGAKKLRTSPRVAKRSALEVMSQRRLECAEPARKLAGWDRRPTEASRKPIAGAQKTTPSASKPHSADEGQGSGKGGGGAGDDGLRNGGAKWRLSNSKRAGTEAATEPGEAMADGLEAPQAIVDQTLTVVMENLLVSGPGMTKGGGRKVSVAGSNKRAASGIPGAPNFKAFKKVVGTWGRGRVVVPFSEEPYRESMVDGEMFLREARERHMREKAAEELFKETSAAGGSRGRGRGRGGAGGKRKR</sequence>
<feature type="compositionally biased region" description="Basic and acidic residues" evidence="8">
    <location>
        <begin position="410"/>
        <end position="435"/>
    </location>
</feature>
<evidence type="ECO:0000256" key="4">
    <source>
        <dbReference type="ARBA" id="ARBA00022763"/>
    </source>
</evidence>
<dbReference type="CDD" id="cd22667">
    <property type="entry name" value="FHA_NBN"/>
    <property type="match status" value="1"/>
</dbReference>
<feature type="compositionally biased region" description="Low complexity" evidence="8">
    <location>
        <begin position="489"/>
        <end position="499"/>
    </location>
</feature>
<evidence type="ECO:0000313" key="10">
    <source>
        <dbReference type="EMBL" id="CAD7703366.1"/>
    </source>
</evidence>
<dbReference type="OrthoDB" id="552194at2759"/>
<keyword evidence="6" id="KW-0539">Nucleus</keyword>
<evidence type="ECO:0000256" key="5">
    <source>
        <dbReference type="ARBA" id="ARBA00023204"/>
    </source>
</evidence>
<dbReference type="Pfam" id="PF00498">
    <property type="entry name" value="FHA"/>
    <property type="match status" value="1"/>
</dbReference>
<dbReference type="SMART" id="SM00240">
    <property type="entry name" value="FHA"/>
    <property type="match status" value="1"/>
</dbReference>
<keyword evidence="4" id="KW-0227">DNA damage</keyword>
<dbReference type="Proteomes" id="UP000708148">
    <property type="component" value="Unassembled WGS sequence"/>
</dbReference>
<dbReference type="PROSITE" id="PS50006">
    <property type="entry name" value="FHA_DOMAIN"/>
    <property type="match status" value="1"/>
</dbReference>
<feature type="compositionally biased region" description="Acidic residues" evidence="8">
    <location>
        <begin position="307"/>
        <end position="316"/>
    </location>
</feature>
<comment type="caution">
    <text evidence="10">The sequence shown here is derived from an EMBL/GenBank/DDBJ whole genome shotgun (WGS) entry which is preliminary data.</text>
</comment>
<reference evidence="10" key="1">
    <citation type="submission" date="2020-12" db="EMBL/GenBank/DDBJ databases">
        <authorList>
            <person name="Iha C."/>
        </authorList>
    </citation>
    <scope>NUCLEOTIDE SEQUENCE</scope>
</reference>
<dbReference type="EMBL" id="CAJHUC010002185">
    <property type="protein sequence ID" value="CAD7703366.1"/>
    <property type="molecule type" value="Genomic_DNA"/>
</dbReference>
<feature type="region of interest" description="Disordered" evidence="8">
    <location>
        <begin position="303"/>
        <end position="499"/>
    </location>
</feature>
<dbReference type="PANTHER" id="PTHR12162">
    <property type="entry name" value="NIBRIN-RELATED"/>
    <property type="match status" value="1"/>
</dbReference>
<dbReference type="Gene3D" id="2.60.200.20">
    <property type="match status" value="1"/>
</dbReference>
<dbReference type="InterPro" id="IPR040227">
    <property type="entry name" value="Nibrin-rel"/>
</dbReference>
<evidence type="ECO:0000313" key="11">
    <source>
        <dbReference type="Proteomes" id="UP000708148"/>
    </source>
</evidence>
<evidence type="ECO:0000256" key="7">
    <source>
        <dbReference type="ARBA" id="ARBA00044757"/>
    </source>
</evidence>
<evidence type="ECO:0000256" key="2">
    <source>
        <dbReference type="ARBA" id="ARBA00004286"/>
    </source>
</evidence>
<evidence type="ECO:0000256" key="6">
    <source>
        <dbReference type="ARBA" id="ARBA00023242"/>
    </source>
</evidence>
<evidence type="ECO:0000256" key="8">
    <source>
        <dbReference type="SAM" id="MobiDB-lite"/>
    </source>
</evidence>
<keyword evidence="11" id="KW-1185">Reference proteome</keyword>